<dbReference type="SMART" id="SM00317">
    <property type="entry name" value="SET"/>
    <property type="match status" value="1"/>
</dbReference>
<dbReference type="InterPro" id="IPR001214">
    <property type="entry name" value="SET_dom"/>
</dbReference>
<evidence type="ECO:0000313" key="3">
    <source>
        <dbReference type="WBParaSite" id="Gr19_v10_g2169.t1"/>
    </source>
</evidence>
<dbReference type="InterPro" id="IPR046341">
    <property type="entry name" value="SET_dom_sf"/>
</dbReference>
<dbReference type="GO" id="GO:0016279">
    <property type="term" value="F:protein-lysine N-methyltransferase activity"/>
    <property type="evidence" value="ECO:0007669"/>
    <property type="project" value="InterPro"/>
</dbReference>
<dbReference type="SUPFAM" id="SSF82199">
    <property type="entry name" value="SET domain"/>
    <property type="match status" value="1"/>
</dbReference>
<organism evidence="2 3">
    <name type="scientific">Globodera rostochiensis</name>
    <name type="common">Golden nematode worm</name>
    <name type="synonym">Heterodera rostochiensis</name>
    <dbReference type="NCBI Taxonomy" id="31243"/>
    <lineage>
        <taxon>Eukaryota</taxon>
        <taxon>Metazoa</taxon>
        <taxon>Ecdysozoa</taxon>
        <taxon>Nematoda</taxon>
        <taxon>Chromadorea</taxon>
        <taxon>Rhabditida</taxon>
        <taxon>Tylenchina</taxon>
        <taxon>Tylenchomorpha</taxon>
        <taxon>Tylenchoidea</taxon>
        <taxon>Heteroderidae</taxon>
        <taxon>Heteroderinae</taxon>
        <taxon>Globodera</taxon>
    </lineage>
</organism>
<dbReference type="PROSITE" id="PS50280">
    <property type="entry name" value="SET"/>
    <property type="match status" value="1"/>
</dbReference>
<evidence type="ECO:0000313" key="2">
    <source>
        <dbReference type="Proteomes" id="UP000887572"/>
    </source>
</evidence>
<accession>A0A914HL84</accession>
<dbReference type="AlphaFoldDB" id="A0A914HL84"/>
<dbReference type="Proteomes" id="UP000887572">
    <property type="component" value="Unplaced"/>
</dbReference>
<evidence type="ECO:0000259" key="1">
    <source>
        <dbReference type="PROSITE" id="PS50280"/>
    </source>
</evidence>
<dbReference type="WBParaSite" id="Gr19_v10_g2169.t1">
    <property type="protein sequence ID" value="Gr19_v10_g2169.t1"/>
    <property type="gene ID" value="Gr19_v10_g2169"/>
</dbReference>
<dbReference type="SUPFAM" id="SSF50998">
    <property type="entry name" value="Quinoprotein alcohol dehydrogenase-like"/>
    <property type="match status" value="1"/>
</dbReference>
<sequence>MLKKLLQNLWNLHIHKSVRFLLRKKLLAKMQLIQTKMDDANGGLVTEDLSNGAELNKLRVINQYNEEVTEQFEYIVGTEKASNLDCLCKTSGCVEKCHCDQDCSNLHPVACFQVFYANPEKKWALQTLDDIEDGTPLFEYTGVLSKVGKDSADIKQDDYIIGFTHLGENYLLDAYRKGNLARFVNHSCQPNCRALLATIENDDQRVPRVVIYAIRTIYAGEELVMDYGQQWWFAKADTVDCQCMSDFCKYGGEWRSKISECAKNLQECSIATKAVDAKYIAAKSVDGQVIAAKLVDGREIAIKSVEGRAIAGKLADGRAVATKSVGGGVDAAKFVRRVIVVKLADGRAVATKSVIAAKSVDGRVNVATKSVDGQVIAAKSVAIKSVGGQVIAAKSVDGQVIAAKSVDGRVNVATKSVDGRVNVATKLVDGQVIAAKSVDGQVIAAKSVDGRVNVATKSVDGQVIAAKSVATKSVDGQVIAAKSIAIKSVIAEKSLDGRVIATKSVGGRVNVATKSVDGQVIAAKSVAIKSVIAEKSLDGRVIAPKSVGGRVNVATKSVDGHVIAAKSIAIKSVGGRVICN</sequence>
<dbReference type="GO" id="GO:0002039">
    <property type="term" value="F:p53 binding"/>
    <property type="evidence" value="ECO:0007669"/>
    <property type="project" value="InterPro"/>
</dbReference>
<reference evidence="3" key="1">
    <citation type="submission" date="2022-11" db="UniProtKB">
        <authorList>
            <consortium name="WormBaseParasite"/>
        </authorList>
    </citation>
    <scope>IDENTIFICATION</scope>
</reference>
<dbReference type="GO" id="GO:0042054">
    <property type="term" value="F:histone methyltransferase activity"/>
    <property type="evidence" value="ECO:0007669"/>
    <property type="project" value="InterPro"/>
</dbReference>
<proteinExistence type="predicted"/>
<feature type="domain" description="SET" evidence="1">
    <location>
        <begin position="110"/>
        <end position="228"/>
    </location>
</feature>
<dbReference type="PANTHER" id="PTHR46307">
    <property type="entry name" value="G9A, ISOFORM B"/>
    <property type="match status" value="1"/>
</dbReference>
<dbReference type="Pfam" id="PF00856">
    <property type="entry name" value="SET"/>
    <property type="match status" value="1"/>
</dbReference>
<dbReference type="InterPro" id="IPR043550">
    <property type="entry name" value="EHMT1/EHMT2"/>
</dbReference>
<protein>
    <submittedName>
        <fullName evidence="3">SET domain-containing protein</fullName>
    </submittedName>
</protein>
<dbReference type="PANTHER" id="PTHR46307:SF4">
    <property type="entry name" value="G9A, ISOFORM B"/>
    <property type="match status" value="1"/>
</dbReference>
<dbReference type="InterPro" id="IPR011047">
    <property type="entry name" value="Quinoprotein_ADH-like_sf"/>
</dbReference>
<keyword evidence="2" id="KW-1185">Reference proteome</keyword>
<dbReference type="Gene3D" id="2.170.270.10">
    <property type="entry name" value="SET domain"/>
    <property type="match status" value="1"/>
</dbReference>
<name>A0A914HL84_GLORO</name>